<organism evidence="1 2">
    <name type="scientific">Artomyces pyxidatus</name>
    <dbReference type="NCBI Taxonomy" id="48021"/>
    <lineage>
        <taxon>Eukaryota</taxon>
        <taxon>Fungi</taxon>
        <taxon>Dikarya</taxon>
        <taxon>Basidiomycota</taxon>
        <taxon>Agaricomycotina</taxon>
        <taxon>Agaricomycetes</taxon>
        <taxon>Russulales</taxon>
        <taxon>Auriscalpiaceae</taxon>
        <taxon>Artomyces</taxon>
    </lineage>
</organism>
<gene>
    <name evidence="1" type="ORF">BV25DRAFT_1919373</name>
</gene>
<evidence type="ECO:0000313" key="1">
    <source>
        <dbReference type="EMBL" id="KAI0058313.1"/>
    </source>
</evidence>
<proteinExistence type="predicted"/>
<dbReference type="EMBL" id="MU277236">
    <property type="protein sequence ID" value="KAI0058313.1"/>
    <property type="molecule type" value="Genomic_DNA"/>
</dbReference>
<name>A0ACB8SR53_9AGAM</name>
<keyword evidence="2" id="KW-1185">Reference proteome</keyword>
<dbReference type="Proteomes" id="UP000814140">
    <property type="component" value="Unassembled WGS sequence"/>
</dbReference>
<sequence length="314" mass="33296">MWQLPGTPHGVVIEGWPLLELVGPSNIALTADLKLLHDAVTAGQCKVVQLPPDDWEERKRTHAAAFGSSEPIDSDDDMTAAAVTSFNNLSGTRLNFNNNTGAKKKTSKPKKKKPRITPPPPPLPPSLLPARTTTPSGATSNVVTEAATSSSSFHMSADLTSSIGTESEMTTRTVLIPDPQDGSESQQGQHLDENTTSKKPGVDTSNGDSLTTSYTFPPVPHTFPPHVPQHMAHILNPVAPAHGTAKNSVGTQVHSTSDNDDLTVSGPLGLTLLWETQSAESHTMPSLLGDGGFINFPLDFDFSGLTPFVDNETG</sequence>
<evidence type="ECO:0000313" key="2">
    <source>
        <dbReference type="Proteomes" id="UP000814140"/>
    </source>
</evidence>
<reference evidence="1" key="1">
    <citation type="submission" date="2021-03" db="EMBL/GenBank/DDBJ databases">
        <authorList>
            <consortium name="DOE Joint Genome Institute"/>
            <person name="Ahrendt S."/>
            <person name="Looney B.P."/>
            <person name="Miyauchi S."/>
            <person name="Morin E."/>
            <person name="Drula E."/>
            <person name="Courty P.E."/>
            <person name="Chicoki N."/>
            <person name="Fauchery L."/>
            <person name="Kohler A."/>
            <person name="Kuo A."/>
            <person name="Labutti K."/>
            <person name="Pangilinan J."/>
            <person name="Lipzen A."/>
            <person name="Riley R."/>
            <person name="Andreopoulos W."/>
            <person name="He G."/>
            <person name="Johnson J."/>
            <person name="Barry K.W."/>
            <person name="Grigoriev I.V."/>
            <person name="Nagy L."/>
            <person name="Hibbett D."/>
            <person name="Henrissat B."/>
            <person name="Matheny P.B."/>
            <person name="Labbe J."/>
            <person name="Martin F."/>
        </authorList>
    </citation>
    <scope>NUCLEOTIDE SEQUENCE</scope>
    <source>
        <strain evidence="1">HHB10654</strain>
    </source>
</reference>
<comment type="caution">
    <text evidence="1">The sequence shown here is derived from an EMBL/GenBank/DDBJ whole genome shotgun (WGS) entry which is preliminary data.</text>
</comment>
<accession>A0ACB8SR53</accession>
<protein>
    <submittedName>
        <fullName evidence="1">Uncharacterized protein</fullName>
    </submittedName>
</protein>
<reference evidence="1" key="2">
    <citation type="journal article" date="2022" name="New Phytol.">
        <title>Evolutionary transition to the ectomycorrhizal habit in the genomes of a hyperdiverse lineage of mushroom-forming fungi.</title>
        <authorList>
            <person name="Looney B."/>
            <person name="Miyauchi S."/>
            <person name="Morin E."/>
            <person name="Drula E."/>
            <person name="Courty P.E."/>
            <person name="Kohler A."/>
            <person name="Kuo A."/>
            <person name="LaButti K."/>
            <person name="Pangilinan J."/>
            <person name="Lipzen A."/>
            <person name="Riley R."/>
            <person name="Andreopoulos W."/>
            <person name="He G."/>
            <person name="Johnson J."/>
            <person name="Nolan M."/>
            <person name="Tritt A."/>
            <person name="Barry K.W."/>
            <person name="Grigoriev I.V."/>
            <person name="Nagy L.G."/>
            <person name="Hibbett D."/>
            <person name="Henrissat B."/>
            <person name="Matheny P.B."/>
            <person name="Labbe J."/>
            <person name="Martin F.M."/>
        </authorList>
    </citation>
    <scope>NUCLEOTIDE SEQUENCE</scope>
    <source>
        <strain evidence="1">HHB10654</strain>
    </source>
</reference>